<dbReference type="Proteomes" id="UP000192276">
    <property type="component" value="Unassembled WGS sequence"/>
</dbReference>
<reference evidence="2" key="1">
    <citation type="submission" date="2016-04" db="EMBL/GenBank/DDBJ databases">
        <authorList>
            <person name="Chen L."/>
            <person name="Zhuang W."/>
            <person name="Wang G."/>
        </authorList>
    </citation>
    <scope>NUCLEOTIDE SEQUENCE [LARGE SCALE GENOMIC DNA]</scope>
    <source>
        <strain evidence="2">208</strain>
    </source>
</reference>
<dbReference type="AlphaFoldDB" id="A0A1V9FKV3"/>
<dbReference type="STRING" id="550983.A4R26_22285"/>
<accession>A0A1V9FKV3</accession>
<sequence>MLVQNKNFICYASLYSYTYRQYPSRSVENDTSFWEIYLHFPAVKYNGVTAARLQKKYSLVFTAKHLNVFSLQYYRKSLTITILGRIDFGSSVQELIFASSGVP</sequence>
<protein>
    <submittedName>
        <fullName evidence="1">Uncharacterized protein</fullName>
    </submittedName>
</protein>
<dbReference type="EMBL" id="LWBP01000186">
    <property type="protein sequence ID" value="OQP58911.1"/>
    <property type="molecule type" value="Genomic_DNA"/>
</dbReference>
<organism evidence="1 2">
    <name type="scientific">Niastella populi</name>
    <dbReference type="NCBI Taxonomy" id="550983"/>
    <lineage>
        <taxon>Bacteria</taxon>
        <taxon>Pseudomonadati</taxon>
        <taxon>Bacteroidota</taxon>
        <taxon>Chitinophagia</taxon>
        <taxon>Chitinophagales</taxon>
        <taxon>Chitinophagaceae</taxon>
        <taxon>Niastella</taxon>
    </lineage>
</organism>
<gene>
    <name evidence="1" type="ORF">A4R26_22285</name>
</gene>
<name>A0A1V9FKV3_9BACT</name>
<evidence type="ECO:0000313" key="2">
    <source>
        <dbReference type="Proteomes" id="UP000192276"/>
    </source>
</evidence>
<comment type="caution">
    <text evidence="1">The sequence shown here is derived from an EMBL/GenBank/DDBJ whole genome shotgun (WGS) entry which is preliminary data.</text>
</comment>
<evidence type="ECO:0000313" key="1">
    <source>
        <dbReference type="EMBL" id="OQP58911.1"/>
    </source>
</evidence>
<keyword evidence="2" id="KW-1185">Reference proteome</keyword>
<proteinExistence type="predicted"/>